<dbReference type="GO" id="GO:0000978">
    <property type="term" value="F:RNA polymerase II cis-regulatory region sequence-specific DNA binding"/>
    <property type="evidence" value="ECO:0007669"/>
    <property type="project" value="TreeGrafter"/>
</dbReference>
<protein>
    <recommendedName>
        <fullName evidence="5">Xylanolytic transcriptional activator regulatory domain-containing protein</fullName>
    </recommendedName>
</protein>
<keyword evidence="7" id="KW-1185">Reference proteome</keyword>
<keyword evidence="4" id="KW-0472">Membrane</keyword>
<evidence type="ECO:0000313" key="6">
    <source>
        <dbReference type="EMBL" id="OGM44791.1"/>
    </source>
</evidence>
<dbReference type="InterPro" id="IPR005600">
    <property type="entry name" value="Gal4_dimer_dom"/>
</dbReference>
<feature type="domain" description="Xylanolytic transcriptional activator regulatory" evidence="5">
    <location>
        <begin position="216"/>
        <end position="290"/>
    </location>
</feature>
<name>A0A1F7ZZC0_9EURO</name>
<dbReference type="Proteomes" id="UP000179179">
    <property type="component" value="Unassembled WGS sequence"/>
</dbReference>
<dbReference type="CDD" id="cd14654">
    <property type="entry name" value="ZIP_Gal4"/>
    <property type="match status" value="1"/>
</dbReference>
<keyword evidence="4" id="KW-1133">Transmembrane helix</keyword>
<dbReference type="InterPro" id="IPR051127">
    <property type="entry name" value="Fungal_SecMet_Regulators"/>
</dbReference>
<accession>A0A1F7ZZC0</accession>
<keyword evidence="3" id="KW-0539">Nucleus</keyword>
<evidence type="ECO:0000256" key="2">
    <source>
        <dbReference type="ARBA" id="ARBA00023163"/>
    </source>
</evidence>
<evidence type="ECO:0000259" key="5">
    <source>
        <dbReference type="SMART" id="SM00906"/>
    </source>
</evidence>
<reference evidence="6 7" key="1">
    <citation type="journal article" date="2016" name="Genome Biol. Evol.">
        <title>Draft genome sequence of an aflatoxigenic Aspergillus species, A. bombycis.</title>
        <authorList>
            <person name="Moore G.G."/>
            <person name="Mack B.M."/>
            <person name="Beltz S.B."/>
            <person name="Gilbert M.K."/>
        </authorList>
    </citation>
    <scope>NUCLEOTIDE SEQUENCE [LARGE SCALE GENOMIC DNA]</scope>
    <source>
        <strain evidence="7">NRRL 26010</strain>
    </source>
</reference>
<feature type="transmembrane region" description="Helical" evidence="4">
    <location>
        <begin position="454"/>
        <end position="473"/>
    </location>
</feature>
<evidence type="ECO:0000313" key="7">
    <source>
        <dbReference type="Proteomes" id="UP000179179"/>
    </source>
</evidence>
<dbReference type="GO" id="GO:0005634">
    <property type="term" value="C:nucleus"/>
    <property type="evidence" value="ECO:0007669"/>
    <property type="project" value="TreeGrafter"/>
</dbReference>
<organism evidence="6 7">
    <name type="scientific">Aspergillus bombycis</name>
    <dbReference type="NCBI Taxonomy" id="109264"/>
    <lineage>
        <taxon>Eukaryota</taxon>
        <taxon>Fungi</taxon>
        <taxon>Dikarya</taxon>
        <taxon>Ascomycota</taxon>
        <taxon>Pezizomycotina</taxon>
        <taxon>Eurotiomycetes</taxon>
        <taxon>Eurotiomycetidae</taxon>
        <taxon>Eurotiales</taxon>
        <taxon>Aspergillaceae</taxon>
        <taxon>Aspergillus</taxon>
    </lineage>
</organism>
<dbReference type="OrthoDB" id="3364175at2759"/>
<dbReference type="Pfam" id="PF04082">
    <property type="entry name" value="Fungal_trans"/>
    <property type="match status" value="1"/>
</dbReference>
<keyword evidence="4" id="KW-0812">Transmembrane</keyword>
<dbReference type="GO" id="GO:0008270">
    <property type="term" value="F:zinc ion binding"/>
    <property type="evidence" value="ECO:0007669"/>
    <property type="project" value="InterPro"/>
</dbReference>
<dbReference type="RefSeq" id="XP_022388508.1">
    <property type="nucleotide sequence ID" value="XM_022533343.1"/>
</dbReference>
<dbReference type="GO" id="GO:0000435">
    <property type="term" value="P:positive regulation of transcription from RNA polymerase II promoter by galactose"/>
    <property type="evidence" value="ECO:0007669"/>
    <property type="project" value="TreeGrafter"/>
</dbReference>
<dbReference type="GeneID" id="34449604"/>
<dbReference type="AlphaFoldDB" id="A0A1F7ZZC0"/>
<dbReference type="Gene3D" id="1.20.5.170">
    <property type="match status" value="1"/>
</dbReference>
<evidence type="ECO:0000256" key="3">
    <source>
        <dbReference type="ARBA" id="ARBA00023242"/>
    </source>
</evidence>
<dbReference type="GO" id="GO:0006351">
    <property type="term" value="P:DNA-templated transcription"/>
    <property type="evidence" value="ECO:0007669"/>
    <property type="project" value="InterPro"/>
</dbReference>
<proteinExistence type="predicted"/>
<evidence type="ECO:0000256" key="4">
    <source>
        <dbReference type="SAM" id="Phobius"/>
    </source>
</evidence>
<dbReference type="PANTHER" id="PTHR47424:SF2">
    <property type="entry name" value="TRANSCRIPTION FACTOR DOMAIN-CONTAINING PROTEIN-RELATED"/>
    <property type="match status" value="1"/>
</dbReference>
<sequence>MKKECTYTAKVVRTPLTRAHLANVEKRLGQFETALQRLFPTGDVEYIVRSLVHDSSEDGTVLSADLLPFSMPVDNPPLAQGFPNPTLDPSGVPSLGLPWGNIPGADTGHYAVFIDAYFASYHPVYPFIHEASFRAEAQSQPSTAHGLEWHILWNAVLATGAWCHSDVQPGIDHEFYNQAVELLQGVSLLDLGSRMLLQSLLLLHDFAQRSGMQEKSLQYLTIAAHMAMNLGYHRDFPDDTLSLLEKECRRRVWWTLYIFDSCVAKSFGLPLLLPESSFIKTQAVLNIPDEVIASHTSASPELLQLIIQKSLNPETTVPPTEVDGPTLYTGLIAQARFHQMANSIYRILLAYPSVPLHEVCRLETQINVWRDTCPSYLHDPSLSTKSPFLRFAGDRLRICDKNLRILLWRPYLMAWTTDGGNDEHRVAALRCVETARESMQLVLGCMQNRSYPRVAASFLLYCLFHVSLIYCVFLRSSASYPYRASLLQDIQTMQDTLLHSWPSNDAQACHFLRVINRLCTFESPSSASPQDNNTLPSLESV</sequence>
<gene>
    <name evidence="6" type="ORF">ABOM_006214</name>
</gene>
<dbReference type="PANTHER" id="PTHR47424">
    <property type="entry name" value="REGULATORY PROTEIN GAL4"/>
    <property type="match status" value="1"/>
</dbReference>
<dbReference type="CDD" id="cd12148">
    <property type="entry name" value="fungal_TF_MHR"/>
    <property type="match status" value="1"/>
</dbReference>
<keyword evidence="1" id="KW-0805">Transcription regulation</keyword>
<dbReference type="SMART" id="SM00906">
    <property type="entry name" value="Fungal_trans"/>
    <property type="match status" value="1"/>
</dbReference>
<evidence type="ECO:0000256" key="1">
    <source>
        <dbReference type="ARBA" id="ARBA00023015"/>
    </source>
</evidence>
<dbReference type="Pfam" id="PF03902">
    <property type="entry name" value="Gal4_dimer"/>
    <property type="match status" value="1"/>
</dbReference>
<dbReference type="InterPro" id="IPR007219">
    <property type="entry name" value="XnlR_reg_dom"/>
</dbReference>
<comment type="caution">
    <text evidence="6">The sequence shown here is derived from an EMBL/GenBank/DDBJ whole genome shotgun (WGS) entry which is preliminary data.</text>
</comment>
<dbReference type="GO" id="GO:0000981">
    <property type="term" value="F:DNA-binding transcription factor activity, RNA polymerase II-specific"/>
    <property type="evidence" value="ECO:0007669"/>
    <property type="project" value="TreeGrafter"/>
</dbReference>
<dbReference type="EMBL" id="LYCR01000050">
    <property type="protein sequence ID" value="OGM44791.1"/>
    <property type="molecule type" value="Genomic_DNA"/>
</dbReference>
<keyword evidence="2" id="KW-0804">Transcription</keyword>